<accession>A0A7D9I203</accession>
<keyword evidence="15" id="KW-0464">Manganese</keyword>
<keyword evidence="22" id="KW-1185">Reference proteome</keyword>
<evidence type="ECO:0000256" key="6">
    <source>
        <dbReference type="ARBA" id="ARBA00022676"/>
    </source>
</evidence>
<protein>
    <recommendedName>
        <fullName evidence="5">Beta-1,4-glucuronyltransferase 1</fullName>
    </recommendedName>
    <alternativeName>
        <fullName evidence="16">I-beta-1,3-N-acetylglucosaminyltransferase</fullName>
    </alternativeName>
    <alternativeName>
        <fullName evidence="19">N-acetyllactosaminide beta-1,3-N-acetylglucosaminyltransferase</fullName>
    </alternativeName>
    <alternativeName>
        <fullName evidence="17">Poly-N-acetyllactosamine extension enzyme</fullName>
    </alternativeName>
    <alternativeName>
        <fullName evidence="18">UDP-GlcNAc:betaGal beta-1,3-N-acetylglucosaminyltransferase 1</fullName>
    </alternativeName>
</protein>
<comment type="subcellular location">
    <subcellularLocation>
        <location evidence="2">Golgi apparatus membrane</location>
        <topology evidence="2">Single-pass type II membrane protein</topology>
    </subcellularLocation>
</comment>
<evidence type="ECO:0000256" key="10">
    <source>
        <dbReference type="ARBA" id="ARBA00022968"/>
    </source>
</evidence>
<keyword evidence="6" id="KW-0328">Glycosyltransferase</keyword>
<evidence type="ECO:0000256" key="17">
    <source>
        <dbReference type="ARBA" id="ARBA00032175"/>
    </source>
</evidence>
<evidence type="ECO:0000256" key="18">
    <source>
        <dbReference type="ARBA" id="ARBA00032181"/>
    </source>
</evidence>
<sequence length="416" mass="48871">MKLPRFLFYLFLFVIILVLLNVLLMFYLTHSRIYALNDYEKFDFDYKVNEDSFLSIHDLPEDTSGEYYVHKNFIRSQSTDSSRDIVLASHCTGDHLHHLVSLTQVWQGPLSIAVFIPGYNLENTLSTLYILYGCFIKVRRQVTIHLVHPISVVLNDSDLMFLIRKSEEVHTKCSKALKEIKNTNKNVGINYDRKIEYPNNLLRNTAKQGVASQYSLVVDIDMKPNQNLYTDFMNFARKNNLFDGGNSFYNDKSVFVLPAFEINSKKTDDMPKDKSQLISLLDNGAVRPFYYDICWKCQRPTDYEKWRSLAGEDMDVGYEIKWQDPWEPFFISPRSAPDYDERFKQYGFNRISHACELHVASYRYFILDQGFLVHQGFKDGTSFHKTKNDENDKNRILFRTFKTELKDKYPDSVNRC</sequence>
<gene>
    <name evidence="21" type="ORF">PACLA_8A018505</name>
</gene>
<keyword evidence="11" id="KW-1133">Transmembrane helix</keyword>
<dbReference type="EMBL" id="CACRXK020002871">
    <property type="protein sequence ID" value="CAB3996446.1"/>
    <property type="molecule type" value="Genomic_DNA"/>
</dbReference>
<evidence type="ECO:0000256" key="16">
    <source>
        <dbReference type="ARBA" id="ARBA00030723"/>
    </source>
</evidence>
<keyword evidence="9" id="KW-0479">Metal-binding</keyword>
<keyword evidence="7" id="KW-0808">Transferase</keyword>
<keyword evidence="14" id="KW-0325">Glycoprotein</keyword>
<dbReference type="GO" id="GO:0000139">
    <property type="term" value="C:Golgi membrane"/>
    <property type="evidence" value="ECO:0007669"/>
    <property type="project" value="UniProtKB-SubCell"/>
</dbReference>
<dbReference type="PANTHER" id="PTHR46420:SF1">
    <property type="entry name" value="BETA-1,4-GLUCURONYLTRANSFERASE 1"/>
    <property type="match status" value="1"/>
</dbReference>
<keyword evidence="10" id="KW-0735">Signal-anchor</keyword>
<dbReference type="Pfam" id="PF13896">
    <property type="entry name" value="Glyco_transf_49"/>
    <property type="match status" value="1"/>
</dbReference>
<evidence type="ECO:0000256" key="12">
    <source>
        <dbReference type="ARBA" id="ARBA00023034"/>
    </source>
</evidence>
<evidence type="ECO:0000313" key="22">
    <source>
        <dbReference type="Proteomes" id="UP001152795"/>
    </source>
</evidence>
<dbReference type="AlphaFoldDB" id="A0A7D9I203"/>
<evidence type="ECO:0000256" key="15">
    <source>
        <dbReference type="ARBA" id="ARBA00023211"/>
    </source>
</evidence>
<name>A0A7D9I203_PARCT</name>
<dbReference type="PANTHER" id="PTHR46420">
    <property type="entry name" value="BETA-1,4-GLUCURONYLTRANSFERASE 1"/>
    <property type="match status" value="1"/>
</dbReference>
<dbReference type="GO" id="GO:0015020">
    <property type="term" value="F:glucuronosyltransferase activity"/>
    <property type="evidence" value="ECO:0007669"/>
    <property type="project" value="InterPro"/>
</dbReference>
<reference evidence="21" key="1">
    <citation type="submission" date="2020-04" db="EMBL/GenBank/DDBJ databases">
        <authorList>
            <person name="Alioto T."/>
            <person name="Alioto T."/>
            <person name="Gomez Garrido J."/>
        </authorList>
    </citation>
    <scope>NUCLEOTIDE SEQUENCE</scope>
    <source>
        <strain evidence="21">A484AB</strain>
    </source>
</reference>
<comment type="cofactor">
    <cofactor evidence="1">
        <name>Mn(2+)</name>
        <dbReference type="ChEBI" id="CHEBI:29035"/>
    </cofactor>
</comment>
<evidence type="ECO:0000256" key="1">
    <source>
        <dbReference type="ARBA" id="ARBA00001936"/>
    </source>
</evidence>
<evidence type="ECO:0000256" key="9">
    <source>
        <dbReference type="ARBA" id="ARBA00022723"/>
    </source>
</evidence>
<dbReference type="UniPathway" id="UPA00378"/>
<evidence type="ECO:0000256" key="5">
    <source>
        <dbReference type="ARBA" id="ARBA00017962"/>
    </source>
</evidence>
<keyword evidence="8" id="KW-0812">Transmembrane</keyword>
<evidence type="ECO:0000256" key="4">
    <source>
        <dbReference type="ARBA" id="ARBA00008539"/>
    </source>
</evidence>
<comment type="caution">
    <text evidence="21">The sequence shown here is derived from an EMBL/GenBank/DDBJ whole genome shotgun (WGS) entry which is preliminary data.</text>
</comment>
<evidence type="ECO:0000256" key="2">
    <source>
        <dbReference type="ARBA" id="ARBA00004323"/>
    </source>
</evidence>
<evidence type="ECO:0000256" key="13">
    <source>
        <dbReference type="ARBA" id="ARBA00023136"/>
    </source>
</evidence>
<dbReference type="GO" id="GO:0035269">
    <property type="term" value="P:protein O-linked glycosylation via mannose"/>
    <property type="evidence" value="ECO:0007669"/>
    <property type="project" value="TreeGrafter"/>
</dbReference>
<dbReference type="GO" id="GO:0046872">
    <property type="term" value="F:metal ion binding"/>
    <property type="evidence" value="ECO:0007669"/>
    <property type="project" value="UniProtKB-KW"/>
</dbReference>
<proteinExistence type="inferred from homology"/>
<dbReference type="OrthoDB" id="9974378at2759"/>
<keyword evidence="12" id="KW-0333">Golgi apparatus</keyword>
<evidence type="ECO:0000256" key="20">
    <source>
        <dbReference type="ARBA" id="ARBA00047852"/>
    </source>
</evidence>
<organism evidence="21 22">
    <name type="scientific">Paramuricea clavata</name>
    <name type="common">Red gorgonian</name>
    <name type="synonym">Violescent sea-whip</name>
    <dbReference type="NCBI Taxonomy" id="317549"/>
    <lineage>
        <taxon>Eukaryota</taxon>
        <taxon>Metazoa</taxon>
        <taxon>Cnidaria</taxon>
        <taxon>Anthozoa</taxon>
        <taxon>Octocorallia</taxon>
        <taxon>Malacalcyonacea</taxon>
        <taxon>Plexauridae</taxon>
        <taxon>Paramuricea</taxon>
    </lineage>
</organism>
<dbReference type="InterPro" id="IPR043189">
    <property type="entry name" value="B4GAT1"/>
</dbReference>
<comment type="similarity">
    <text evidence="4">Belongs to the glycosyltransferase 49 family.</text>
</comment>
<evidence type="ECO:0000256" key="3">
    <source>
        <dbReference type="ARBA" id="ARBA00004922"/>
    </source>
</evidence>
<evidence type="ECO:0000313" key="21">
    <source>
        <dbReference type="EMBL" id="CAB3996446.1"/>
    </source>
</evidence>
<keyword evidence="13" id="KW-0472">Membrane</keyword>
<evidence type="ECO:0000256" key="11">
    <source>
        <dbReference type="ARBA" id="ARBA00022989"/>
    </source>
</evidence>
<comment type="catalytic activity">
    <reaction evidence="20">
        <text>3-O-[beta-D-Xyl-(1-&gt;4)-Rib-ol-P-Rib-ol-P-3-beta-D-GalNAc-(1-&gt;3)-beta-D-GlcNAc-(1-&gt;4)-(O-6-P-alpha-D-Man)]-Thr-[protein] + UDP-alpha-D-glucuronate = 3-O-[beta-D-GlcA-(1-&gt;3)-beta-D-Xyl-(1-&gt;4)-Rib-ol-P-Rib-ol-P-3-beta-D-GalNAc-(1-&gt;3)-beta-D-GlcNAc-(1-&gt;4)-(O-6-P-alpha-D-Man)]-Thr-[protein] + UDP + H(+)</text>
        <dbReference type="Rhea" id="RHEA:46860"/>
        <dbReference type="Rhea" id="RHEA-COMP:15023"/>
        <dbReference type="Rhea" id="RHEA-COMP:17482"/>
        <dbReference type="ChEBI" id="CHEBI:15378"/>
        <dbReference type="ChEBI" id="CHEBI:58052"/>
        <dbReference type="ChEBI" id="CHEBI:58223"/>
        <dbReference type="ChEBI" id="CHEBI:142405"/>
        <dbReference type="ChEBI" id="CHEBI:177336"/>
    </reaction>
</comment>
<evidence type="ECO:0000256" key="14">
    <source>
        <dbReference type="ARBA" id="ARBA00023180"/>
    </source>
</evidence>
<evidence type="ECO:0000256" key="7">
    <source>
        <dbReference type="ARBA" id="ARBA00022679"/>
    </source>
</evidence>
<dbReference type="Proteomes" id="UP001152795">
    <property type="component" value="Unassembled WGS sequence"/>
</dbReference>
<comment type="pathway">
    <text evidence="3">Protein modification; protein glycosylation.</text>
</comment>
<evidence type="ECO:0000256" key="8">
    <source>
        <dbReference type="ARBA" id="ARBA00022692"/>
    </source>
</evidence>
<evidence type="ECO:0000256" key="19">
    <source>
        <dbReference type="ARBA" id="ARBA00033291"/>
    </source>
</evidence>